<feature type="compositionally biased region" description="Acidic residues" evidence="1">
    <location>
        <begin position="906"/>
        <end position="939"/>
    </location>
</feature>
<name>A0A0L0UVX0_9BASI</name>
<feature type="region of interest" description="Disordered" evidence="1">
    <location>
        <begin position="850"/>
        <end position="939"/>
    </location>
</feature>
<evidence type="ECO:0000256" key="1">
    <source>
        <dbReference type="SAM" id="MobiDB-lite"/>
    </source>
</evidence>
<keyword evidence="2" id="KW-0732">Signal</keyword>
<dbReference type="PANTHER" id="PTHR31912">
    <property type="entry name" value="IP13529P"/>
    <property type="match status" value="1"/>
</dbReference>
<keyword evidence="4" id="KW-1185">Reference proteome</keyword>
<dbReference type="AlphaFoldDB" id="A0A0L0UVX0"/>
<comment type="caution">
    <text evidence="3">The sequence shown here is derived from an EMBL/GenBank/DDBJ whole genome shotgun (WGS) entry which is preliminary data.</text>
</comment>
<reference evidence="4" key="1">
    <citation type="submission" date="2014-03" db="EMBL/GenBank/DDBJ databases">
        <title>The Genome Sequence of Puccinia striiformis f. sp. tritici PST-78.</title>
        <authorList>
            <consortium name="The Broad Institute Genome Sequencing Platform"/>
            <person name="Cuomo C."/>
            <person name="Hulbert S."/>
            <person name="Chen X."/>
            <person name="Walker B."/>
            <person name="Young S.K."/>
            <person name="Zeng Q."/>
            <person name="Gargeya S."/>
            <person name="Fitzgerald M."/>
            <person name="Haas B."/>
            <person name="Abouelleil A."/>
            <person name="Alvarado L."/>
            <person name="Arachchi H.M."/>
            <person name="Berlin A.M."/>
            <person name="Chapman S.B."/>
            <person name="Goldberg J."/>
            <person name="Griggs A."/>
            <person name="Gujja S."/>
            <person name="Hansen M."/>
            <person name="Howarth C."/>
            <person name="Imamovic A."/>
            <person name="Larimer J."/>
            <person name="McCowan C."/>
            <person name="Montmayeur A."/>
            <person name="Murphy C."/>
            <person name="Neiman D."/>
            <person name="Pearson M."/>
            <person name="Priest M."/>
            <person name="Roberts A."/>
            <person name="Saif S."/>
            <person name="Shea T."/>
            <person name="Sisk P."/>
            <person name="Sykes S."/>
            <person name="Wortman J."/>
            <person name="Nusbaum C."/>
            <person name="Birren B."/>
        </authorList>
    </citation>
    <scope>NUCLEOTIDE SEQUENCE [LARGE SCALE GENOMIC DNA]</scope>
    <source>
        <strain evidence="4">race PST-78</strain>
    </source>
</reference>
<dbReference type="Proteomes" id="UP000054564">
    <property type="component" value="Unassembled WGS sequence"/>
</dbReference>
<protein>
    <recommendedName>
        <fullName evidence="5">BRCT domain-containing protein</fullName>
    </recommendedName>
</protein>
<feature type="chain" id="PRO_5005549119" description="BRCT domain-containing protein" evidence="2">
    <location>
        <begin position="26"/>
        <end position="939"/>
    </location>
</feature>
<accession>A0A0L0UVX0</accession>
<feature type="signal peptide" evidence="2">
    <location>
        <begin position="1"/>
        <end position="25"/>
    </location>
</feature>
<dbReference type="EMBL" id="AJIL01000216">
    <property type="protein sequence ID" value="KNE91193.1"/>
    <property type="molecule type" value="Genomic_DNA"/>
</dbReference>
<dbReference type="STRING" id="1165861.A0A0L0UVX0"/>
<dbReference type="PANTHER" id="PTHR31912:SF34">
    <property type="entry name" value="NOTOCHORD-RELATED PROTEIN"/>
    <property type="match status" value="1"/>
</dbReference>
<feature type="compositionally biased region" description="Acidic residues" evidence="1">
    <location>
        <begin position="853"/>
        <end position="880"/>
    </location>
</feature>
<organism evidence="3 4">
    <name type="scientific">Puccinia striiformis f. sp. tritici PST-78</name>
    <dbReference type="NCBI Taxonomy" id="1165861"/>
    <lineage>
        <taxon>Eukaryota</taxon>
        <taxon>Fungi</taxon>
        <taxon>Dikarya</taxon>
        <taxon>Basidiomycota</taxon>
        <taxon>Pucciniomycotina</taxon>
        <taxon>Pucciniomycetes</taxon>
        <taxon>Pucciniales</taxon>
        <taxon>Pucciniaceae</taxon>
        <taxon>Puccinia</taxon>
    </lineage>
</organism>
<gene>
    <name evidence="3" type="ORF">PSTG_15397</name>
</gene>
<proteinExistence type="predicted"/>
<evidence type="ECO:0008006" key="5">
    <source>
        <dbReference type="Google" id="ProtNLM"/>
    </source>
</evidence>
<sequence>MLSRLLYAKIQAILMLADMYLPAWATVRESRTGILDLLRCKDLANPLVSKHLDYYPEWTDGRNISKFLQSGKWLSGMSRVHRPQMCESNGTHFYIYEPVQLASHAVRSNGNTAEDCISAGPRISQCTIENGPSQSVCRQLFKNSLARRDIYWGGLRGDHLWLASYGLMEIPFPNPWREKSGNRVIRNVPSTLYSDNTSGNVSKQWNKHISFYFTLSGLPPHISNQEYNCHFLATSNLASVCEMSEQIVEELNEMSTVGFEASTLPRAKLFGALNPCRSCDLSVKEKKFKKTRTYVEHFLPRNRSGHEMPRPARKWAQTRKQSRALLLIATRKSYKQFTIRCKKYGIKDSITMNLLDAAKKSAVVQGRINTWAKERSHKPFNPILELKGFNGVLDTPVEVLHVVLLGAVKYLARDFIASVSKKDRPELIGRLQSLNLTSLNIDSHKPAYLVNHVKSLVGRDFKILLQAAPFTFFKFMTPGQKLIWSSLCKLAPFIFQTHIEHMTVYLQELKIHINQFLLHIVNHTAQWVNKPKFHMLLHLPEAIERFGPAVLFLTEKFESYNGVCVLRKASVHSNKLAPGRDLAFLFDIFASLWFLLSGRVIYDEATGMTRHIGPNVTSVFEQNHIIQQSMGYNHQAANPLQPDQYPFKTAMALGKSNQIVTPTEVEELDTTTTISQIAQVQINKQDCVHQGVCVVVGQSGRSEQVIGWVDSVWEVKRNGQTPRYFCCVFVCKLGLVDTYYNMRQLERTAHVCVLNARWIQGCMNVQHNCHMGKCPVKLTKTTLMEQQETTVKTLQVEHVDHAHYVINSASLHEPQLHQMVSGLAVGNPNEEQWASAIANGFAVWLESGQNITSDEEPRDVGFEAESEDEDADGETDDGEDWACMVDNIDAADEDLGGEGGPGMVVDENETDANNEGGSDPDAEGVTDDGEEYDWDVVGQ</sequence>
<evidence type="ECO:0000256" key="2">
    <source>
        <dbReference type="SAM" id="SignalP"/>
    </source>
</evidence>
<evidence type="ECO:0000313" key="4">
    <source>
        <dbReference type="Proteomes" id="UP000054564"/>
    </source>
</evidence>
<dbReference type="OrthoDB" id="2505774at2759"/>
<evidence type="ECO:0000313" key="3">
    <source>
        <dbReference type="EMBL" id="KNE91193.1"/>
    </source>
</evidence>